<dbReference type="Pfam" id="PF13561">
    <property type="entry name" value="adh_short_C2"/>
    <property type="match status" value="1"/>
</dbReference>
<dbReference type="PANTHER" id="PTHR43477">
    <property type="entry name" value="DIHYDROANTICAPSIN 7-DEHYDROGENASE"/>
    <property type="match status" value="1"/>
</dbReference>
<evidence type="ECO:0000313" key="4">
    <source>
        <dbReference type="Proteomes" id="UP001241110"/>
    </source>
</evidence>
<reference evidence="3" key="1">
    <citation type="submission" date="2023-05" db="EMBL/GenBank/DDBJ databases">
        <authorList>
            <person name="Zhang X."/>
        </authorList>
    </citation>
    <scope>NUCLEOTIDE SEQUENCE</scope>
    <source>
        <strain evidence="3">YF14B1</strain>
    </source>
</reference>
<keyword evidence="2" id="KW-0560">Oxidoreductase</keyword>
<comment type="similarity">
    <text evidence="1">Belongs to the short-chain dehydrogenases/reductases (SDR) family.</text>
</comment>
<evidence type="ECO:0000256" key="1">
    <source>
        <dbReference type="ARBA" id="ARBA00006484"/>
    </source>
</evidence>
<dbReference type="RefSeq" id="WP_313979432.1">
    <property type="nucleotide sequence ID" value="NZ_JASJOS010000005.1"/>
</dbReference>
<dbReference type="Proteomes" id="UP001241110">
    <property type="component" value="Unassembled WGS sequence"/>
</dbReference>
<dbReference type="AlphaFoldDB" id="A0AAE3QMU6"/>
<protein>
    <submittedName>
        <fullName evidence="3">SDR family oxidoreductase</fullName>
    </submittedName>
</protein>
<evidence type="ECO:0000256" key="2">
    <source>
        <dbReference type="ARBA" id="ARBA00023002"/>
    </source>
</evidence>
<dbReference type="Gene3D" id="3.40.50.720">
    <property type="entry name" value="NAD(P)-binding Rossmann-like Domain"/>
    <property type="match status" value="1"/>
</dbReference>
<dbReference type="InterPro" id="IPR036291">
    <property type="entry name" value="NAD(P)-bd_dom_sf"/>
</dbReference>
<dbReference type="CDD" id="cd11731">
    <property type="entry name" value="Lin1944_like_SDR_c"/>
    <property type="match status" value="1"/>
</dbReference>
<dbReference type="InterPro" id="IPR002347">
    <property type="entry name" value="SDR_fam"/>
</dbReference>
<dbReference type="PRINTS" id="PR00081">
    <property type="entry name" value="GDHRDH"/>
</dbReference>
<dbReference type="SUPFAM" id="SSF51735">
    <property type="entry name" value="NAD(P)-binding Rossmann-fold domains"/>
    <property type="match status" value="1"/>
</dbReference>
<proteinExistence type="inferred from homology"/>
<evidence type="ECO:0000313" key="3">
    <source>
        <dbReference type="EMBL" id="MDJ1481536.1"/>
    </source>
</evidence>
<dbReference type="GO" id="GO:0016491">
    <property type="term" value="F:oxidoreductase activity"/>
    <property type="evidence" value="ECO:0007669"/>
    <property type="project" value="UniProtKB-KW"/>
</dbReference>
<name>A0AAE3QMU6_9BACT</name>
<sequence>MDTTFQHQSLRDKRVVILGGSTGLGFATGKAAAQEGAKITLVSHSLQKLEIAASQLPSETEIYSVDLSEESNIRNFFEGYGQIDHLVYTAGENLTLNTIEQLSLEAAQKFFAIRYWGALAAIKYAKKHINSGGSITLTGGIASLRPQAGWGIGASICGAMDAFTRAMAVELAPIRVNIVSPGLVRTNLWNSMDEADRDGLFQTVGQALPVGRIGEADEVAQTYLYFMKQAFSTGQSVVVDGGNVLV</sequence>
<dbReference type="EMBL" id="JASJOS010000005">
    <property type="protein sequence ID" value="MDJ1481536.1"/>
    <property type="molecule type" value="Genomic_DNA"/>
</dbReference>
<dbReference type="InterPro" id="IPR051122">
    <property type="entry name" value="SDR_DHRS6-like"/>
</dbReference>
<gene>
    <name evidence="3" type="ORF">QNI16_13640</name>
</gene>
<organism evidence="3 4">
    <name type="scientific">Xanthocytophaga flava</name>
    <dbReference type="NCBI Taxonomy" id="3048013"/>
    <lineage>
        <taxon>Bacteria</taxon>
        <taxon>Pseudomonadati</taxon>
        <taxon>Bacteroidota</taxon>
        <taxon>Cytophagia</taxon>
        <taxon>Cytophagales</taxon>
        <taxon>Rhodocytophagaceae</taxon>
        <taxon>Xanthocytophaga</taxon>
    </lineage>
</organism>
<dbReference type="PANTHER" id="PTHR43477:SF1">
    <property type="entry name" value="DIHYDROANTICAPSIN 7-DEHYDROGENASE"/>
    <property type="match status" value="1"/>
</dbReference>
<accession>A0AAE3QMU6</accession>
<comment type="caution">
    <text evidence="3">The sequence shown here is derived from an EMBL/GenBank/DDBJ whole genome shotgun (WGS) entry which is preliminary data.</text>
</comment>